<dbReference type="RefSeq" id="WP_099476519.1">
    <property type="nucleotide sequence ID" value="NZ_CP016809.1"/>
</dbReference>
<protein>
    <submittedName>
        <fullName evidence="7">Hydroxyacid dehydrogenase</fullName>
    </submittedName>
</protein>
<proteinExistence type="inferred from homology"/>
<accession>A0A1B2DUM7</accession>
<dbReference type="InterPro" id="IPR006139">
    <property type="entry name" value="D-isomer_2_OHA_DH_cat_dom"/>
</dbReference>
<comment type="similarity">
    <text evidence="1 4">Belongs to the D-isomer specific 2-hydroxyacid dehydrogenase family.</text>
</comment>
<dbReference type="SUPFAM" id="SSF51735">
    <property type="entry name" value="NAD(P)-binding Rossmann-fold domains"/>
    <property type="match status" value="1"/>
</dbReference>
<organism evidence="7">
    <name type="scientific">Paenibacillus ihbetae</name>
    <dbReference type="NCBI Taxonomy" id="1870820"/>
    <lineage>
        <taxon>Bacteria</taxon>
        <taxon>Bacillati</taxon>
        <taxon>Bacillota</taxon>
        <taxon>Bacilli</taxon>
        <taxon>Bacillales</taxon>
        <taxon>Paenibacillaceae</taxon>
        <taxon>Paenibacillus</taxon>
    </lineage>
</organism>
<keyword evidence="2 4" id="KW-0560">Oxidoreductase</keyword>
<dbReference type="InterPro" id="IPR029753">
    <property type="entry name" value="D-isomer_DH_CS"/>
</dbReference>
<dbReference type="PROSITE" id="PS00671">
    <property type="entry name" value="D_2_HYDROXYACID_DH_3"/>
    <property type="match status" value="1"/>
</dbReference>
<feature type="domain" description="D-isomer specific 2-hydroxyacid dehydrogenase catalytic" evidence="5">
    <location>
        <begin position="39"/>
        <end position="311"/>
    </location>
</feature>
<evidence type="ECO:0000259" key="6">
    <source>
        <dbReference type="Pfam" id="PF02826"/>
    </source>
</evidence>
<dbReference type="KEGG" id="pib:BBD41_01805"/>
<dbReference type="Pfam" id="PF02826">
    <property type="entry name" value="2-Hacid_dh_C"/>
    <property type="match status" value="1"/>
</dbReference>
<evidence type="ECO:0000256" key="3">
    <source>
        <dbReference type="ARBA" id="ARBA00023027"/>
    </source>
</evidence>
<sequence>MGRKVLATPRSFGTGSQGAADLLARRGFDLRLNPYGRILTKAEMIREIRDAEAVIVGVDPLDREVLSQAERLKLISKYGVGTDNIDAAYAAQRGIRITTTVGANTEAVADYAFTLMLAAARRVIPIDRACRRGDWTKTLTVDVHGSTLGLIGLGHIGKAVARRAKGFDMKIMAYDHLRDEDFAVRHGITYVDTLQTLIEQADFVSLHLPLNEHTRHLIGPREFETMKESAVLINTARGGLIDETAMLDALKAGRIWGAGLDVFEREPPDLEDLHTLDNLVIGSHCAASTRHAVENMGMMAVRNVIQHLCGEEG</sequence>
<dbReference type="PROSITE" id="PS00670">
    <property type="entry name" value="D_2_HYDROXYACID_DH_2"/>
    <property type="match status" value="1"/>
</dbReference>
<dbReference type="AlphaFoldDB" id="A0A1B2DUM7"/>
<keyword evidence="3" id="KW-0520">NAD</keyword>
<evidence type="ECO:0000256" key="1">
    <source>
        <dbReference type="ARBA" id="ARBA00005854"/>
    </source>
</evidence>
<dbReference type="PANTHER" id="PTHR42789">
    <property type="entry name" value="D-ISOMER SPECIFIC 2-HYDROXYACID DEHYDROGENASE FAMILY PROTEIN (AFU_ORTHOLOGUE AFUA_6G10090)"/>
    <property type="match status" value="1"/>
</dbReference>
<dbReference type="PANTHER" id="PTHR42789:SF1">
    <property type="entry name" value="D-ISOMER SPECIFIC 2-HYDROXYACID DEHYDROGENASE FAMILY PROTEIN (AFU_ORTHOLOGUE AFUA_6G10090)"/>
    <property type="match status" value="1"/>
</dbReference>
<dbReference type="InterPro" id="IPR050857">
    <property type="entry name" value="D-2-hydroxyacid_DH"/>
</dbReference>
<feature type="domain" description="D-isomer specific 2-hydroxyacid dehydrogenase NAD-binding" evidence="6">
    <location>
        <begin position="113"/>
        <end position="286"/>
    </location>
</feature>
<dbReference type="GO" id="GO:0051287">
    <property type="term" value="F:NAD binding"/>
    <property type="evidence" value="ECO:0007669"/>
    <property type="project" value="InterPro"/>
</dbReference>
<dbReference type="EMBL" id="CP016809">
    <property type="protein sequence ID" value="ANY71414.1"/>
    <property type="molecule type" value="Genomic_DNA"/>
</dbReference>
<dbReference type="Pfam" id="PF00389">
    <property type="entry name" value="2-Hacid_dh"/>
    <property type="match status" value="1"/>
</dbReference>
<dbReference type="CDD" id="cd12172">
    <property type="entry name" value="PGDH_like_2"/>
    <property type="match status" value="1"/>
</dbReference>
<dbReference type="InterPro" id="IPR006140">
    <property type="entry name" value="D-isomer_DH_NAD-bd"/>
</dbReference>
<dbReference type="FunFam" id="3.40.50.720:FF:000203">
    <property type="entry name" value="D-3-phosphoglycerate dehydrogenase (SerA)"/>
    <property type="match status" value="1"/>
</dbReference>
<dbReference type="Gene3D" id="3.40.50.720">
    <property type="entry name" value="NAD(P)-binding Rossmann-like Domain"/>
    <property type="match status" value="2"/>
</dbReference>
<dbReference type="InterPro" id="IPR036291">
    <property type="entry name" value="NAD(P)-bd_dom_sf"/>
</dbReference>
<evidence type="ECO:0000259" key="5">
    <source>
        <dbReference type="Pfam" id="PF00389"/>
    </source>
</evidence>
<gene>
    <name evidence="7" type="ORF">BBD41_01805</name>
</gene>
<evidence type="ECO:0000256" key="2">
    <source>
        <dbReference type="ARBA" id="ARBA00023002"/>
    </source>
</evidence>
<reference evidence="7" key="1">
    <citation type="submission" date="2016-08" db="EMBL/GenBank/DDBJ databases">
        <title>Complete Genome Seqeunce of Paenibacillus sp. nov. IHBB 9852 from high altitute lake of Indian trans-Himalayas.</title>
        <authorList>
            <person name="Kiran S."/>
            <person name="Swarnkar M.K."/>
            <person name="Rana A."/>
            <person name="Tewari R."/>
            <person name="Gulati A."/>
        </authorList>
    </citation>
    <scope>NUCLEOTIDE SEQUENCE [LARGE SCALE GENOMIC DNA]</scope>
    <source>
        <strain evidence="7">IHBB 9852</strain>
    </source>
</reference>
<evidence type="ECO:0000256" key="4">
    <source>
        <dbReference type="RuleBase" id="RU003719"/>
    </source>
</evidence>
<evidence type="ECO:0000313" key="7">
    <source>
        <dbReference type="EMBL" id="ANY71414.1"/>
    </source>
</evidence>
<name>A0A1B2DUM7_9BACL</name>
<dbReference type="GO" id="GO:0016616">
    <property type="term" value="F:oxidoreductase activity, acting on the CH-OH group of donors, NAD or NADP as acceptor"/>
    <property type="evidence" value="ECO:0007669"/>
    <property type="project" value="InterPro"/>
</dbReference>
<dbReference type="SUPFAM" id="SSF52283">
    <property type="entry name" value="Formate/glycerate dehydrogenase catalytic domain-like"/>
    <property type="match status" value="1"/>
</dbReference>